<dbReference type="Proteomes" id="UP000233597">
    <property type="component" value="Unassembled WGS sequence"/>
</dbReference>
<dbReference type="Gene3D" id="3.40.50.12780">
    <property type="entry name" value="N-terminal domain of ligase-like"/>
    <property type="match status" value="1"/>
</dbReference>
<evidence type="ECO:0000256" key="3">
    <source>
        <dbReference type="ARBA" id="ARBA00024484"/>
    </source>
</evidence>
<dbReference type="InterPro" id="IPR000873">
    <property type="entry name" value="AMP-dep_synth/lig_dom"/>
</dbReference>
<protein>
    <submittedName>
        <fullName evidence="5">Long-chain fatty acid--CoA ligase</fullName>
    </submittedName>
</protein>
<dbReference type="Pfam" id="PF23562">
    <property type="entry name" value="AMP-binding_C_3"/>
    <property type="match status" value="1"/>
</dbReference>
<feature type="domain" description="AMP-dependent synthetase/ligase" evidence="4">
    <location>
        <begin position="22"/>
        <end position="430"/>
    </location>
</feature>
<dbReference type="PANTHER" id="PTHR43272">
    <property type="entry name" value="LONG-CHAIN-FATTY-ACID--COA LIGASE"/>
    <property type="match status" value="1"/>
</dbReference>
<gene>
    <name evidence="5" type="ORF">COO20_15460</name>
</gene>
<dbReference type="InterPro" id="IPR045851">
    <property type="entry name" value="AMP-bd_C_sf"/>
</dbReference>
<dbReference type="GO" id="GO:0016020">
    <property type="term" value="C:membrane"/>
    <property type="evidence" value="ECO:0007669"/>
    <property type="project" value="TreeGrafter"/>
</dbReference>
<proteinExistence type="predicted"/>
<keyword evidence="5" id="KW-0436">Ligase</keyword>
<evidence type="ECO:0000256" key="1">
    <source>
        <dbReference type="ARBA" id="ARBA00022741"/>
    </source>
</evidence>
<evidence type="ECO:0000313" key="6">
    <source>
        <dbReference type="Proteomes" id="UP000233597"/>
    </source>
</evidence>
<dbReference type="RefSeq" id="WP_101268143.1">
    <property type="nucleotide sequence ID" value="NZ_NWTK01000010.1"/>
</dbReference>
<dbReference type="SUPFAM" id="SSF56801">
    <property type="entry name" value="Acetyl-CoA synthetase-like"/>
    <property type="match status" value="1"/>
</dbReference>
<evidence type="ECO:0000259" key="4">
    <source>
        <dbReference type="Pfam" id="PF00501"/>
    </source>
</evidence>
<dbReference type="Gene3D" id="3.30.300.30">
    <property type="match status" value="1"/>
</dbReference>
<organism evidence="5 6">
    <name type="scientific">Thalassospira marina</name>
    <dbReference type="NCBI Taxonomy" id="2048283"/>
    <lineage>
        <taxon>Bacteria</taxon>
        <taxon>Pseudomonadati</taxon>
        <taxon>Pseudomonadota</taxon>
        <taxon>Alphaproteobacteria</taxon>
        <taxon>Rhodospirillales</taxon>
        <taxon>Thalassospiraceae</taxon>
        <taxon>Thalassospira</taxon>
    </lineage>
</organism>
<dbReference type="InterPro" id="IPR042099">
    <property type="entry name" value="ANL_N_sf"/>
</dbReference>
<keyword evidence="1" id="KW-0547">Nucleotide-binding</keyword>
<dbReference type="AlphaFoldDB" id="A0A2N3KRB3"/>
<reference evidence="5 6" key="1">
    <citation type="submission" date="2017-09" db="EMBL/GenBank/DDBJ databases">
        <title>Biodiversity and function of Thalassospira species in the particle-attached aromatic-hydrocarbon-degrading consortia from the surface seawater of the South China Sea.</title>
        <authorList>
            <person name="Dong C."/>
            <person name="Liu R."/>
            <person name="Shao Z."/>
        </authorList>
    </citation>
    <scope>NUCLEOTIDE SEQUENCE [LARGE SCALE GENOMIC DNA]</scope>
    <source>
        <strain evidence="5 6">CSC1P2</strain>
    </source>
</reference>
<name>A0A2N3KRB3_9PROT</name>
<comment type="catalytic activity">
    <reaction evidence="3">
        <text>a long-chain fatty acid + ATP + CoA = a long-chain fatty acyl-CoA + AMP + diphosphate</text>
        <dbReference type="Rhea" id="RHEA:15421"/>
        <dbReference type="ChEBI" id="CHEBI:30616"/>
        <dbReference type="ChEBI" id="CHEBI:33019"/>
        <dbReference type="ChEBI" id="CHEBI:57287"/>
        <dbReference type="ChEBI" id="CHEBI:57560"/>
        <dbReference type="ChEBI" id="CHEBI:83139"/>
        <dbReference type="ChEBI" id="CHEBI:456215"/>
        <dbReference type="EC" id="6.2.1.3"/>
    </reaction>
    <physiologicalReaction direction="left-to-right" evidence="3">
        <dbReference type="Rhea" id="RHEA:15422"/>
    </physiologicalReaction>
</comment>
<dbReference type="CDD" id="cd05907">
    <property type="entry name" value="VL_LC_FACS_like"/>
    <property type="match status" value="1"/>
</dbReference>
<dbReference type="GO" id="GO:0005524">
    <property type="term" value="F:ATP binding"/>
    <property type="evidence" value="ECO:0007669"/>
    <property type="project" value="UniProtKB-KW"/>
</dbReference>
<dbReference type="PANTHER" id="PTHR43272:SF33">
    <property type="entry name" value="AMP-BINDING DOMAIN-CONTAINING PROTEIN-RELATED"/>
    <property type="match status" value="1"/>
</dbReference>
<dbReference type="GO" id="GO:0004467">
    <property type="term" value="F:long-chain fatty acid-CoA ligase activity"/>
    <property type="evidence" value="ECO:0007669"/>
    <property type="project" value="UniProtKB-EC"/>
</dbReference>
<dbReference type="OrthoDB" id="9803968at2"/>
<evidence type="ECO:0000256" key="2">
    <source>
        <dbReference type="ARBA" id="ARBA00022840"/>
    </source>
</evidence>
<comment type="caution">
    <text evidence="5">The sequence shown here is derived from an EMBL/GenBank/DDBJ whole genome shotgun (WGS) entry which is preliminary data.</text>
</comment>
<sequence length="605" mass="68045">MTNLQDYAQWQNLPSMFFDLAAKNGDKPLWWTKSPETDEFVPTTWREAARQVRALARSLYKFGIRPGDRVILLSENRTEWGIADLAIMCVGALTAPAYSTNTERDHLHIIEDSGASLAIISTKKLAQPFLHGALDSGRCRHAITIEDWGQSFVGGITISKWDDVIEQGDALDDDVDAWVANIKRNDTACLIYTSGTGGAPKGVMLSHGAIISNCSGAFDIIDTLGIDDEVFLSFLPLSHSYEHTAGLYFAMSINAQIYYAESLDKLAANMAEVRPTIMTAVPRLYEMLYQRLSRTLEKEGGFKLKLFNMTLRLGRKKYEGERLNPIEWVQNLVCELLLRRKLRQRFGGRLKAMVSGGGPLNYELGVLFVSCGLRILQGYGQTEFSPVVSCNRAENNKLRTVGPPMLGVECKIADDGEILLRGESIMKGYWNLPEITAQTIIDGWLHTGDIGQFDEEGSLMITDRKKDIIVNSGGDNISPQRIEGLLTLETEIAQAMVYGDDQPYLVAILWPEEDVMRDFARANGVENKIETLSENEEFRKMIRLAVDRVNTRLSTIEKVRSFAFADSAFSIENEMLTPSMKIRRHKIRAAYDQRLKALYQRKRQN</sequence>
<dbReference type="EMBL" id="NWTK01000010">
    <property type="protein sequence ID" value="PKR53075.1"/>
    <property type="molecule type" value="Genomic_DNA"/>
</dbReference>
<evidence type="ECO:0000313" key="5">
    <source>
        <dbReference type="EMBL" id="PKR53075.1"/>
    </source>
</evidence>
<accession>A0A2N3KRB3</accession>
<keyword evidence="2" id="KW-0067">ATP-binding</keyword>
<dbReference type="Pfam" id="PF00501">
    <property type="entry name" value="AMP-binding"/>
    <property type="match status" value="1"/>
</dbReference>